<dbReference type="InterPro" id="IPR008991">
    <property type="entry name" value="Translation_prot_SH3-like_sf"/>
</dbReference>
<dbReference type="InterPro" id="IPR013852">
    <property type="entry name" value="Transl_elong_P/YeiP_CS"/>
</dbReference>
<dbReference type="SMART" id="SM00841">
    <property type="entry name" value="Elong-fact-P_C"/>
    <property type="match status" value="1"/>
</dbReference>
<evidence type="ECO:0000259" key="2">
    <source>
        <dbReference type="SMART" id="SM00841"/>
    </source>
</evidence>
<dbReference type="SMART" id="SM01185">
    <property type="entry name" value="EFP"/>
    <property type="match status" value="1"/>
</dbReference>
<dbReference type="AlphaFoldDB" id="A0A1F6CDT8"/>
<dbReference type="CDD" id="cd05794">
    <property type="entry name" value="S1_EF-P_repeat_2"/>
    <property type="match status" value="1"/>
</dbReference>
<dbReference type="GO" id="GO:0003746">
    <property type="term" value="F:translation elongation factor activity"/>
    <property type="evidence" value="ECO:0007669"/>
    <property type="project" value="InterPro"/>
</dbReference>
<dbReference type="Gene3D" id="2.40.50.140">
    <property type="entry name" value="Nucleic acid-binding proteins"/>
    <property type="match status" value="2"/>
</dbReference>
<feature type="domain" description="Translation elongation factor P/YeiP central" evidence="3">
    <location>
        <begin position="67"/>
        <end position="122"/>
    </location>
</feature>
<evidence type="ECO:0000259" key="3">
    <source>
        <dbReference type="SMART" id="SM01185"/>
    </source>
</evidence>
<comment type="caution">
    <text evidence="4">The sequence shown here is derived from an EMBL/GenBank/DDBJ whole genome shotgun (WGS) entry which is preliminary data.</text>
</comment>
<dbReference type="InterPro" id="IPR001059">
    <property type="entry name" value="Transl_elong_P/YeiP_cen"/>
</dbReference>
<dbReference type="Pfam" id="PF08207">
    <property type="entry name" value="EFP_N"/>
    <property type="match status" value="1"/>
</dbReference>
<dbReference type="FunFam" id="2.40.50.140:FF:000004">
    <property type="entry name" value="Elongation factor P"/>
    <property type="match status" value="1"/>
</dbReference>
<name>A0A1F6CDT8_9BACT</name>
<proteinExistence type="inferred from homology"/>
<comment type="similarity">
    <text evidence="1">Belongs to the elongation factor P family.</text>
</comment>
<organism evidence="4 5">
    <name type="scientific">Candidatus Kaiserbacteria bacterium RIFCSPHIGHO2_01_FULL_49_13</name>
    <dbReference type="NCBI Taxonomy" id="1798477"/>
    <lineage>
        <taxon>Bacteria</taxon>
        <taxon>Candidatus Kaiseribacteriota</taxon>
    </lineage>
</organism>
<dbReference type="InterPro" id="IPR020599">
    <property type="entry name" value="Transl_elong_fac_P/YeiP"/>
</dbReference>
<dbReference type="PROSITE" id="PS01275">
    <property type="entry name" value="EFP"/>
    <property type="match status" value="1"/>
</dbReference>
<evidence type="ECO:0008006" key="6">
    <source>
        <dbReference type="Google" id="ProtNLM"/>
    </source>
</evidence>
<dbReference type="PIRSF" id="PIRSF005901">
    <property type="entry name" value="EF-P"/>
    <property type="match status" value="1"/>
</dbReference>
<evidence type="ECO:0000313" key="5">
    <source>
        <dbReference type="Proteomes" id="UP000178344"/>
    </source>
</evidence>
<feature type="domain" description="Elongation factor P C-terminal" evidence="2">
    <location>
        <begin position="130"/>
        <end position="185"/>
    </location>
</feature>
<dbReference type="EMBL" id="MFKQ01000013">
    <property type="protein sequence ID" value="OGG47343.1"/>
    <property type="molecule type" value="Genomic_DNA"/>
</dbReference>
<accession>A0A1F6CDT8</accession>
<dbReference type="InterPro" id="IPR014722">
    <property type="entry name" value="Rib_uL2_dom2"/>
</dbReference>
<dbReference type="GO" id="GO:0043043">
    <property type="term" value="P:peptide biosynthetic process"/>
    <property type="evidence" value="ECO:0007669"/>
    <property type="project" value="InterPro"/>
</dbReference>
<dbReference type="Pfam" id="PF09285">
    <property type="entry name" value="Elong-fact-P_C"/>
    <property type="match status" value="1"/>
</dbReference>
<protein>
    <recommendedName>
        <fullName evidence="6">Elongation factor P C-terminal domain-containing protein</fullName>
    </recommendedName>
</protein>
<evidence type="ECO:0000256" key="1">
    <source>
        <dbReference type="ARBA" id="ARBA00009479"/>
    </source>
</evidence>
<gene>
    <name evidence="4" type="ORF">A2671_01510</name>
</gene>
<dbReference type="PANTHER" id="PTHR30053:SF12">
    <property type="entry name" value="ELONGATION FACTOR P (EF-P) FAMILY PROTEIN"/>
    <property type="match status" value="1"/>
</dbReference>
<dbReference type="SUPFAM" id="SSF50104">
    <property type="entry name" value="Translation proteins SH3-like domain"/>
    <property type="match status" value="1"/>
</dbReference>
<dbReference type="InterPro" id="IPR012340">
    <property type="entry name" value="NA-bd_OB-fold"/>
</dbReference>
<dbReference type="InterPro" id="IPR013185">
    <property type="entry name" value="Transl_elong_KOW-like"/>
</dbReference>
<dbReference type="GO" id="GO:0005829">
    <property type="term" value="C:cytosol"/>
    <property type="evidence" value="ECO:0007669"/>
    <property type="project" value="UniProtKB-ARBA"/>
</dbReference>
<dbReference type="InterPro" id="IPR015365">
    <property type="entry name" value="Elong-fact-P_C"/>
</dbReference>
<dbReference type="Gene3D" id="2.30.30.30">
    <property type="match status" value="1"/>
</dbReference>
<sequence>MLTYNEITPHKFIIIDGEPYEVLSSHVFRKQMRKPVNQTKLKNLISGKVIERSFHATEKADEASLTTREVKYLYQNRGEYWFCELADPSKRFSLSNELIGDRGNFMKANSSVELAIFGEKIIGINIPIKVELKVKEATAAVKGNTVQGGVKQVTLETGATLNVPMFINEGDIIRINTETGEYVERVEKA</sequence>
<dbReference type="SUPFAM" id="SSF50249">
    <property type="entry name" value="Nucleic acid-binding proteins"/>
    <property type="match status" value="1"/>
</dbReference>
<dbReference type="Proteomes" id="UP000178344">
    <property type="component" value="Unassembled WGS sequence"/>
</dbReference>
<evidence type="ECO:0000313" key="4">
    <source>
        <dbReference type="EMBL" id="OGG47343.1"/>
    </source>
</evidence>
<reference evidence="4 5" key="1">
    <citation type="journal article" date="2016" name="Nat. Commun.">
        <title>Thousands of microbial genomes shed light on interconnected biogeochemical processes in an aquifer system.</title>
        <authorList>
            <person name="Anantharaman K."/>
            <person name="Brown C.T."/>
            <person name="Hug L.A."/>
            <person name="Sharon I."/>
            <person name="Castelle C.J."/>
            <person name="Probst A.J."/>
            <person name="Thomas B.C."/>
            <person name="Singh A."/>
            <person name="Wilkins M.J."/>
            <person name="Karaoz U."/>
            <person name="Brodie E.L."/>
            <person name="Williams K.H."/>
            <person name="Hubbard S.S."/>
            <person name="Banfield J.F."/>
        </authorList>
    </citation>
    <scope>NUCLEOTIDE SEQUENCE [LARGE SCALE GENOMIC DNA]</scope>
</reference>
<dbReference type="NCBIfam" id="NF001810">
    <property type="entry name" value="PRK00529.1"/>
    <property type="match status" value="1"/>
</dbReference>
<dbReference type="PANTHER" id="PTHR30053">
    <property type="entry name" value="ELONGATION FACTOR P"/>
    <property type="match status" value="1"/>
</dbReference>